<evidence type="ECO:0000313" key="5">
    <source>
        <dbReference type="Proteomes" id="UP000193719"/>
    </source>
</evidence>
<dbReference type="InterPro" id="IPR018181">
    <property type="entry name" value="Heat_shock_70_CS"/>
</dbReference>
<dbReference type="InterPro" id="IPR043129">
    <property type="entry name" value="ATPase_NBD"/>
</dbReference>
<sequence length="471" mass="53599">MSGFIGIDLGTTYSCIAIYRDGHVEVIANYQGHRTTPSCVQINEVQSNLKHWPFKVIERNGKPFIQVEYEGETKEFIPEQISAMILSKLKDYAQDYLGEEVKDVVITVPTYFNDAQRRATVDASRIAGLNVLQIINEPIERVFSYTDLDELDIDKIMLVGEPTRIPKIQQLVTSYFDGKKLNKTVNPDEAVACGAILQQATLSSDQSESIKNINLQDVTTFSIGIEDSNGYMNIIIERNSSLQISRTLFCTTNENNQNSVYISIYEGEERYVRDNFLLGEFILEGITEAPCGETLIELTIDIDKNGIINVSAVEEGTGLSRKLTIKEECKERDKILQESIFSYFDEKKLKRTINPDETVAYKATHQTANQSSDIITKHNAPISEEKEKKDMDSSKIIEESKEFLYDLQFYAFNLLYRIKETDINDETKTNTLSILIDSVLTWIGSNKVNITKEECEERKKILQENANNLFL</sequence>
<keyword evidence="2" id="KW-0547">Nucleotide-binding</keyword>
<evidence type="ECO:0000256" key="3">
    <source>
        <dbReference type="ARBA" id="ARBA00022840"/>
    </source>
</evidence>
<dbReference type="Proteomes" id="UP000193719">
    <property type="component" value="Unassembled WGS sequence"/>
</dbReference>
<evidence type="ECO:0000256" key="1">
    <source>
        <dbReference type="ARBA" id="ARBA00007381"/>
    </source>
</evidence>
<gene>
    <name evidence="4" type="ORF">BCR36DRAFT_415672</name>
</gene>
<dbReference type="InterPro" id="IPR013126">
    <property type="entry name" value="Hsp_70_fam"/>
</dbReference>
<dbReference type="SUPFAM" id="SSF53067">
    <property type="entry name" value="Actin-like ATPase domain"/>
    <property type="match status" value="2"/>
</dbReference>
<keyword evidence="4" id="KW-0346">Stress response</keyword>
<dbReference type="FunFam" id="3.30.420.40:FF:000545">
    <property type="entry name" value="Endoplasmic reticulum chaperone BiP"/>
    <property type="match status" value="1"/>
</dbReference>
<dbReference type="PRINTS" id="PR00301">
    <property type="entry name" value="HEATSHOCK70"/>
</dbReference>
<protein>
    <submittedName>
        <fullName evidence="4">Heat shock protein 70</fullName>
    </submittedName>
</protein>
<dbReference type="STRING" id="1754191.A0A1Y1UY13"/>
<keyword evidence="5" id="KW-1185">Reference proteome</keyword>
<dbReference type="OrthoDB" id="2401965at2759"/>
<dbReference type="PROSITE" id="PS00297">
    <property type="entry name" value="HSP70_1"/>
    <property type="match status" value="1"/>
</dbReference>
<proteinExistence type="inferred from homology"/>
<dbReference type="SUPFAM" id="SSF100920">
    <property type="entry name" value="Heat shock protein 70kD (HSP70), peptide-binding domain"/>
    <property type="match status" value="1"/>
</dbReference>
<dbReference type="Gene3D" id="3.30.30.30">
    <property type="match status" value="1"/>
</dbReference>
<reference evidence="4 5" key="1">
    <citation type="submission" date="2016-08" db="EMBL/GenBank/DDBJ databases">
        <title>Genomes of anaerobic fungi encode conserved fungal cellulosomes for biomass hydrolysis.</title>
        <authorList>
            <consortium name="DOE Joint Genome Institute"/>
            <person name="Haitjema C.H."/>
            <person name="Gilmore S.P."/>
            <person name="Henske J.K."/>
            <person name="Solomon K.V."/>
            <person name="De Groot R."/>
            <person name="Kuo A."/>
            <person name="Mondo S.J."/>
            <person name="Salamov A.A."/>
            <person name="Labutti K."/>
            <person name="Zhao Z."/>
            <person name="Chiniquy J."/>
            <person name="Barry K."/>
            <person name="Brewer H.M."/>
            <person name="Purvine S.O."/>
            <person name="Wright A.T."/>
            <person name="Boxma B."/>
            <person name="Van Alen T."/>
            <person name="Hackstein J.H."/>
            <person name="Baker S.E."/>
            <person name="Grigoriev I.V."/>
            <person name="O'Malley M.A."/>
        </authorList>
    </citation>
    <scope>NUCLEOTIDE SEQUENCE [LARGE SCALE GENOMIC DNA]</scope>
    <source>
        <strain evidence="5">finn</strain>
    </source>
</reference>
<dbReference type="FunFam" id="3.30.30.30:FF:000001">
    <property type="entry name" value="heat shock 70 kDa protein-like"/>
    <property type="match status" value="1"/>
</dbReference>
<dbReference type="InterPro" id="IPR029047">
    <property type="entry name" value="HSP70_peptide-bd_sf"/>
</dbReference>
<accession>A0A1Y1UY13</accession>
<dbReference type="GO" id="GO:0140662">
    <property type="term" value="F:ATP-dependent protein folding chaperone"/>
    <property type="evidence" value="ECO:0007669"/>
    <property type="project" value="InterPro"/>
</dbReference>
<dbReference type="EMBL" id="MCFH01000054">
    <property type="protein sequence ID" value="ORX43260.1"/>
    <property type="molecule type" value="Genomic_DNA"/>
</dbReference>
<dbReference type="PANTHER" id="PTHR19375">
    <property type="entry name" value="HEAT SHOCK PROTEIN 70KDA"/>
    <property type="match status" value="1"/>
</dbReference>
<dbReference type="Pfam" id="PF00012">
    <property type="entry name" value="HSP70"/>
    <property type="match status" value="2"/>
</dbReference>
<organism evidence="4 5">
    <name type="scientific">Piromyces finnis</name>
    <dbReference type="NCBI Taxonomy" id="1754191"/>
    <lineage>
        <taxon>Eukaryota</taxon>
        <taxon>Fungi</taxon>
        <taxon>Fungi incertae sedis</taxon>
        <taxon>Chytridiomycota</taxon>
        <taxon>Chytridiomycota incertae sedis</taxon>
        <taxon>Neocallimastigomycetes</taxon>
        <taxon>Neocallimastigales</taxon>
        <taxon>Neocallimastigaceae</taxon>
        <taxon>Piromyces</taxon>
    </lineage>
</organism>
<dbReference type="AlphaFoldDB" id="A0A1Y1UY13"/>
<keyword evidence="3" id="KW-0067">ATP-binding</keyword>
<reference evidence="4 5" key="2">
    <citation type="submission" date="2016-08" db="EMBL/GenBank/DDBJ databases">
        <title>Pervasive Adenine N6-methylation of Active Genes in Fungi.</title>
        <authorList>
            <consortium name="DOE Joint Genome Institute"/>
            <person name="Mondo S.J."/>
            <person name="Dannebaum R.O."/>
            <person name="Kuo R.C."/>
            <person name="Labutti K."/>
            <person name="Haridas S."/>
            <person name="Kuo A."/>
            <person name="Salamov A."/>
            <person name="Ahrendt S.R."/>
            <person name="Lipzen A."/>
            <person name="Sullivan W."/>
            <person name="Andreopoulos W.B."/>
            <person name="Clum A."/>
            <person name="Lindquist E."/>
            <person name="Daum C."/>
            <person name="Ramamoorthy G.K."/>
            <person name="Gryganskyi A."/>
            <person name="Culley D."/>
            <person name="Magnuson J.K."/>
            <person name="James T.Y."/>
            <person name="O'Malley M.A."/>
            <person name="Stajich J.E."/>
            <person name="Spatafora J.W."/>
            <person name="Visel A."/>
            <person name="Grigoriev I.V."/>
        </authorList>
    </citation>
    <scope>NUCLEOTIDE SEQUENCE [LARGE SCALE GENOMIC DNA]</scope>
    <source>
        <strain evidence="5">finn</strain>
    </source>
</reference>
<name>A0A1Y1UY13_9FUNG</name>
<evidence type="ECO:0000313" key="4">
    <source>
        <dbReference type="EMBL" id="ORX43260.1"/>
    </source>
</evidence>
<comment type="similarity">
    <text evidence="1">Belongs to the heat shock protein 70 family.</text>
</comment>
<dbReference type="GO" id="GO:0005524">
    <property type="term" value="F:ATP binding"/>
    <property type="evidence" value="ECO:0007669"/>
    <property type="project" value="UniProtKB-KW"/>
</dbReference>
<dbReference type="Gene3D" id="2.60.34.10">
    <property type="entry name" value="Substrate Binding Domain Of DNAk, Chain A, domain 1"/>
    <property type="match status" value="1"/>
</dbReference>
<evidence type="ECO:0000256" key="2">
    <source>
        <dbReference type="ARBA" id="ARBA00022741"/>
    </source>
</evidence>
<dbReference type="Gene3D" id="3.30.420.40">
    <property type="match status" value="4"/>
</dbReference>
<comment type="caution">
    <text evidence="4">The sequence shown here is derived from an EMBL/GenBank/DDBJ whole genome shotgun (WGS) entry which is preliminary data.</text>
</comment>